<protein>
    <submittedName>
        <fullName evidence="1">Uncharacterized protein</fullName>
    </submittedName>
</protein>
<accession>G4N1D1</accession>
<dbReference type="GeneID" id="12984929"/>
<organism evidence="1 2">
    <name type="scientific">Pyricularia oryzae (strain 70-15 / ATCC MYA-4617 / FGSC 8958)</name>
    <name type="common">Rice blast fungus</name>
    <name type="synonym">Magnaporthe oryzae</name>
    <dbReference type="NCBI Taxonomy" id="242507"/>
    <lineage>
        <taxon>Eukaryota</taxon>
        <taxon>Fungi</taxon>
        <taxon>Dikarya</taxon>
        <taxon>Ascomycota</taxon>
        <taxon>Pezizomycotina</taxon>
        <taxon>Sordariomycetes</taxon>
        <taxon>Sordariomycetidae</taxon>
        <taxon>Magnaporthales</taxon>
        <taxon>Pyriculariaceae</taxon>
        <taxon>Pyricularia</taxon>
    </lineage>
</organism>
<dbReference type="VEuPathDB" id="FungiDB:MGG_16794"/>
<keyword evidence="2" id="KW-1185">Reference proteome</keyword>
<reference evidence="1 2" key="1">
    <citation type="journal article" date="2005" name="Nature">
        <title>The genome sequence of the rice blast fungus Magnaporthe grisea.</title>
        <authorList>
            <person name="Dean R.A."/>
            <person name="Talbot N.J."/>
            <person name="Ebbole D.J."/>
            <person name="Farman M.L."/>
            <person name="Mitchell T.K."/>
            <person name="Orbach M.J."/>
            <person name="Thon M."/>
            <person name="Kulkarni R."/>
            <person name="Xu J.R."/>
            <person name="Pan H."/>
            <person name="Read N.D."/>
            <person name="Lee Y.H."/>
            <person name="Carbone I."/>
            <person name="Brown D."/>
            <person name="Oh Y.Y."/>
            <person name="Donofrio N."/>
            <person name="Jeong J.S."/>
            <person name="Soanes D.M."/>
            <person name="Djonovic S."/>
            <person name="Kolomiets E."/>
            <person name="Rehmeyer C."/>
            <person name="Li W."/>
            <person name="Harding M."/>
            <person name="Kim S."/>
            <person name="Lebrun M.H."/>
            <person name="Bohnert H."/>
            <person name="Coughlan S."/>
            <person name="Butler J."/>
            <person name="Calvo S."/>
            <person name="Ma L.J."/>
            <person name="Nicol R."/>
            <person name="Purcell S."/>
            <person name="Nusbaum C."/>
            <person name="Galagan J.E."/>
            <person name="Birren B.W."/>
        </authorList>
    </citation>
    <scope>NUCLEOTIDE SEQUENCE [LARGE SCALE GENOMIC DNA]</scope>
    <source>
        <strain evidence="2">70-15 / ATCC MYA-4617 / FGSC 8958</strain>
    </source>
</reference>
<proteinExistence type="predicted"/>
<evidence type="ECO:0000313" key="1">
    <source>
        <dbReference type="EMBL" id="EHA52402.1"/>
    </source>
</evidence>
<name>G4N1D1_PYRO7</name>
<gene>
    <name evidence="1" type="ORF">MGG_16794</name>
</gene>
<dbReference type="RefSeq" id="XP_003712209.1">
    <property type="nucleotide sequence ID" value="XM_003712161.1"/>
</dbReference>
<reference key="2">
    <citation type="submission" date="2011-05" db="EMBL/GenBank/DDBJ databases">
        <title>The Genome Sequence of Magnaporthe oryzae 70-15.</title>
        <authorList>
            <consortium name="The Broad Institute Genome Sequencing Platform"/>
            <person name="Ma L.-J."/>
            <person name="Dead R."/>
            <person name="Young S.K."/>
            <person name="Zeng Q."/>
            <person name="Gargeya S."/>
            <person name="Fitzgerald M."/>
            <person name="Haas B."/>
            <person name="Abouelleil A."/>
            <person name="Alvarado L."/>
            <person name="Arachchi H.M."/>
            <person name="Berlin A."/>
            <person name="Brown A."/>
            <person name="Chapman S.B."/>
            <person name="Chen Z."/>
            <person name="Dunbar C."/>
            <person name="Freedman E."/>
            <person name="Gearin G."/>
            <person name="Gellesch M."/>
            <person name="Goldberg J."/>
            <person name="Griggs A."/>
            <person name="Gujja S."/>
            <person name="Heiman D."/>
            <person name="Howarth C."/>
            <person name="Larson L."/>
            <person name="Lui A."/>
            <person name="MacDonald P.J.P."/>
            <person name="Mehta T."/>
            <person name="Montmayeur A."/>
            <person name="Murphy C."/>
            <person name="Neiman D."/>
            <person name="Pearson M."/>
            <person name="Priest M."/>
            <person name="Roberts A."/>
            <person name="Saif S."/>
            <person name="Shea T."/>
            <person name="Shenoy N."/>
            <person name="Sisk P."/>
            <person name="Stolte C."/>
            <person name="Sykes S."/>
            <person name="Yandava C."/>
            <person name="Wortman J."/>
            <person name="Nusbaum C."/>
            <person name="Birren B."/>
        </authorList>
    </citation>
    <scope>NUCLEOTIDE SEQUENCE</scope>
    <source>
        <strain>70-15</strain>
    </source>
</reference>
<evidence type="ECO:0000313" key="2">
    <source>
        <dbReference type="Proteomes" id="UP000009058"/>
    </source>
</evidence>
<dbReference type="EMBL" id="CM001233">
    <property type="protein sequence ID" value="EHA52402.1"/>
    <property type="molecule type" value="Genomic_DNA"/>
</dbReference>
<dbReference type="InParanoid" id="G4N1D1"/>
<dbReference type="HOGENOM" id="CLU_2979575_0_0_1"/>
<dbReference type="Proteomes" id="UP000009058">
    <property type="component" value="Chromosome 3"/>
</dbReference>
<dbReference type="AlphaFoldDB" id="G4N1D1"/>
<sequence>MAMSNCDARDLSKALGLPTLRRNLSATDCTCQGFEVSAGRGVEAGTSSGGTHTTRLFR</sequence>
<dbReference type="KEGG" id="mgr:MGG_16794"/>